<gene>
    <name evidence="3" type="ORF">DSM104440_00309</name>
</gene>
<organism evidence="3 4">
    <name type="scientific">Usitatibacter palustris</name>
    <dbReference type="NCBI Taxonomy" id="2732487"/>
    <lineage>
        <taxon>Bacteria</taxon>
        <taxon>Pseudomonadati</taxon>
        <taxon>Pseudomonadota</taxon>
        <taxon>Betaproteobacteria</taxon>
        <taxon>Nitrosomonadales</taxon>
        <taxon>Usitatibacteraceae</taxon>
        <taxon>Usitatibacter</taxon>
    </lineage>
</organism>
<dbReference type="EMBL" id="CP053073">
    <property type="protein sequence ID" value="QJR13525.1"/>
    <property type="molecule type" value="Genomic_DNA"/>
</dbReference>
<evidence type="ECO:0000313" key="3">
    <source>
        <dbReference type="EMBL" id="QJR13525.1"/>
    </source>
</evidence>
<reference evidence="3 4" key="1">
    <citation type="submission" date="2020-04" db="EMBL/GenBank/DDBJ databases">
        <title>Usitatibacter rugosus gen. nov., sp. nov. and Usitatibacter palustris sp. nov., novel members of Usitatibacteraceae fam. nov. within the order Nitrosomonadales isolated from soil.</title>
        <authorList>
            <person name="Huber K.J."/>
            <person name="Neumann-Schaal M."/>
            <person name="Geppert A."/>
            <person name="Luckner M."/>
            <person name="Wanner G."/>
            <person name="Overmann J."/>
        </authorList>
    </citation>
    <scope>NUCLEOTIDE SEQUENCE [LARGE SCALE GENOMIC DNA]</scope>
    <source>
        <strain evidence="3 4">Swamp67</strain>
    </source>
</reference>
<sequence>MSLKINWKRPLTYLLIPVALVLVFIGVMPPFPPSRPTKPGQEQSTPAEEQNRK</sequence>
<keyword evidence="4" id="KW-1185">Reference proteome</keyword>
<dbReference type="KEGG" id="upl:DSM104440_00309"/>
<dbReference type="AlphaFoldDB" id="A0A6M4H2H3"/>
<feature type="compositionally biased region" description="Polar residues" evidence="1">
    <location>
        <begin position="40"/>
        <end position="53"/>
    </location>
</feature>
<name>A0A6M4H2H3_9PROT</name>
<keyword evidence="2" id="KW-1133">Transmembrane helix</keyword>
<keyword evidence="2" id="KW-0812">Transmembrane</keyword>
<protein>
    <submittedName>
        <fullName evidence="3">Uncharacterized protein</fullName>
    </submittedName>
</protein>
<evidence type="ECO:0000256" key="1">
    <source>
        <dbReference type="SAM" id="MobiDB-lite"/>
    </source>
</evidence>
<dbReference type="InParanoid" id="A0A6M4H2H3"/>
<accession>A0A6M4H2H3</accession>
<dbReference type="Proteomes" id="UP000503096">
    <property type="component" value="Chromosome"/>
</dbReference>
<feature type="region of interest" description="Disordered" evidence="1">
    <location>
        <begin position="32"/>
        <end position="53"/>
    </location>
</feature>
<feature type="transmembrane region" description="Helical" evidence="2">
    <location>
        <begin position="12"/>
        <end position="31"/>
    </location>
</feature>
<keyword evidence="2" id="KW-0472">Membrane</keyword>
<evidence type="ECO:0000313" key="4">
    <source>
        <dbReference type="Proteomes" id="UP000503096"/>
    </source>
</evidence>
<evidence type="ECO:0000256" key="2">
    <source>
        <dbReference type="SAM" id="Phobius"/>
    </source>
</evidence>
<proteinExistence type="predicted"/>